<gene>
    <name evidence="2" type="ORF">DET59_1072</name>
</gene>
<evidence type="ECO:0000256" key="1">
    <source>
        <dbReference type="SAM" id="Phobius"/>
    </source>
</evidence>
<organism evidence="2 3">
    <name type="scientific">Rossellomorea aquimaris</name>
    <dbReference type="NCBI Taxonomy" id="189382"/>
    <lineage>
        <taxon>Bacteria</taxon>
        <taxon>Bacillati</taxon>
        <taxon>Bacillota</taxon>
        <taxon>Bacilli</taxon>
        <taxon>Bacillales</taxon>
        <taxon>Bacillaceae</taxon>
        <taxon>Rossellomorea</taxon>
    </lineage>
</organism>
<evidence type="ECO:0000313" key="2">
    <source>
        <dbReference type="EMBL" id="RBP03857.1"/>
    </source>
</evidence>
<feature type="transmembrane region" description="Helical" evidence="1">
    <location>
        <begin position="27"/>
        <end position="44"/>
    </location>
</feature>
<accession>A0A366EN56</accession>
<keyword evidence="1" id="KW-0472">Membrane</keyword>
<comment type="caution">
    <text evidence="2">The sequence shown here is derived from an EMBL/GenBank/DDBJ whole genome shotgun (WGS) entry which is preliminary data.</text>
</comment>
<protein>
    <submittedName>
        <fullName evidence="2">Uncharacterized protein</fullName>
    </submittedName>
</protein>
<name>A0A366EN56_9BACI</name>
<dbReference type="EMBL" id="QNRJ01000007">
    <property type="protein sequence ID" value="RBP03857.1"/>
    <property type="molecule type" value="Genomic_DNA"/>
</dbReference>
<proteinExistence type="predicted"/>
<evidence type="ECO:0000313" key="3">
    <source>
        <dbReference type="Proteomes" id="UP000252118"/>
    </source>
</evidence>
<dbReference type="AlphaFoldDB" id="A0A366EN56"/>
<reference evidence="2 3" key="1">
    <citation type="submission" date="2018-06" db="EMBL/GenBank/DDBJ databases">
        <title>Freshwater and sediment microbial communities from various areas in North America, analyzing microbe dynamics in response to fracking.</title>
        <authorList>
            <person name="Lamendella R."/>
        </authorList>
    </citation>
    <scope>NUCLEOTIDE SEQUENCE [LARGE SCALE GENOMIC DNA]</scope>
    <source>
        <strain evidence="2 3">97B</strain>
    </source>
</reference>
<dbReference type="Proteomes" id="UP000252118">
    <property type="component" value="Unassembled WGS sequence"/>
</dbReference>
<keyword evidence="1" id="KW-0812">Transmembrane</keyword>
<keyword evidence="1" id="KW-1133">Transmembrane helix</keyword>
<sequence length="61" mass="6865">MRILIPLLGFILSGVLSVFTYPHSISALLGAILFFIILNSFYTTDKTSKDVFLKKDNNSNR</sequence>